<dbReference type="GO" id="GO:0000723">
    <property type="term" value="P:telomere maintenance"/>
    <property type="evidence" value="ECO:0007669"/>
    <property type="project" value="InterPro"/>
</dbReference>
<dbReference type="GO" id="GO:0006310">
    <property type="term" value="P:DNA recombination"/>
    <property type="evidence" value="ECO:0007669"/>
    <property type="project" value="UniProtKB-KW"/>
</dbReference>
<feature type="region of interest" description="Disordered" evidence="2">
    <location>
        <begin position="185"/>
        <end position="215"/>
    </location>
</feature>
<keyword evidence="1" id="KW-0547">Nucleotide-binding</keyword>
<evidence type="ECO:0000259" key="3">
    <source>
        <dbReference type="Pfam" id="PF05970"/>
    </source>
</evidence>
<feature type="compositionally biased region" description="Polar residues" evidence="2">
    <location>
        <begin position="201"/>
        <end position="215"/>
    </location>
</feature>
<evidence type="ECO:0000259" key="5">
    <source>
        <dbReference type="Pfam" id="PF20209"/>
    </source>
</evidence>
<dbReference type="SUPFAM" id="SSF52540">
    <property type="entry name" value="P-loop containing nucleoside triphosphate hydrolases"/>
    <property type="match status" value="1"/>
</dbReference>
<dbReference type="PANTHER" id="PTHR47642">
    <property type="entry name" value="ATP-DEPENDENT DNA HELICASE"/>
    <property type="match status" value="1"/>
</dbReference>
<feature type="domain" description="Helitron helicase-like" evidence="4">
    <location>
        <begin position="626"/>
        <end position="760"/>
    </location>
</feature>
<name>A0AAD4SWP8_9MAGN</name>
<dbReference type="GO" id="GO:0005524">
    <property type="term" value="F:ATP binding"/>
    <property type="evidence" value="ECO:0007669"/>
    <property type="project" value="UniProtKB-KW"/>
</dbReference>
<gene>
    <name evidence="6" type="ORF">MKW98_031088</name>
</gene>
<dbReference type="GO" id="GO:0043139">
    <property type="term" value="F:5'-3' DNA helicase activity"/>
    <property type="evidence" value="ECO:0007669"/>
    <property type="project" value="UniProtKB-EC"/>
</dbReference>
<dbReference type="Pfam" id="PF14214">
    <property type="entry name" value="Helitron_like_N"/>
    <property type="match status" value="1"/>
</dbReference>
<keyword evidence="1" id="KW-0234">DNA repair</keyword>
<dbReference type="InterPro" id="IPR025476">
    <property type="entry name" value="Helitron_helicase-like"/>
</dbReference>
<comment type="caution">
    <text evidence="6">The sequence shown here is derived from an EMBL/GenBank/DDBJ whole genome shotgun (WGS) entry which is preliminary data.</text>
</comment>
<keyword evidence="1" id="KW-0227">DNA damage</keyword>
<comment type="catalytic activity">
    <reaction evidence="1">
        <text>ATP + H2O = ADP + phosphate + H(+)</text>
        <dbReference type="Rhea" id="RHEA:13065"/>
        <dbReference type="ChEBI" id="CHEBI:15377"/>
        <dbReference type="ChEBI" id="CHEBI:15378"/>
        <dbReference type="ChEBI" id="CHEBI:30616"/>
        <dbReference type="ChEBI" id="CHEBI:43474"/>
        <dbReference type="ChEBI" id="CHEBI:456216"/>
        <dbReference type="EC" id="5.6.2.3"/>
    </reaction>
</comment>
<dbReference type="EC" id="5.6.2.3" evidence="1"/>
<reference evidence="6" key="1">
    <citation type="submission" date="2022-04" db="EMBL/GenBank/DDBJ databases">
        <title>A functionally conserved STORR gene fusion in Papaver species that diverged 16.8 million years ago.</title>
        <authorList>
            <person name="Catania T."/>
        </authorList>
    </citation>
    <scope>NUCLEOTIDE SEQUENCE</scope>
    <source>
        <strain evidence="6">S-188037</strain>
    </source>
</reference>
<sequence length="1171" mass="134187">MTDHEKQTLKERCRAAYQNRKTRVNVAGSNVQVSTSAGEHKAESSYVPRRSPRIKLQQRELQLEKLCITKRDRRSSLTENQKEEVLEKRRRAYEIRRARVREATNNEHRAGPSSAAFLPRRSPIFTEQTQCQDEHAAEASRKRKGKSVVIYEKRRRPNNDIPDGEQQLVDSGVPHQIGKENINIQVGPISGNDGTGKETTKQTATSVETGTALSKDSSEDDFRKRLFQIEEDRAARRVRNRMNRYLRLQESLLTRSRSSRIEQARLIRENLSCDGLVYVPVHADIPLTFASSELGGFFDLPGATSSRGIKRLSASVTSDATLFLHDVQLTYPPSRPHTACQRRYRASGTMHQRISSPAIVPSNGQRFRRVVDEIKWVSCVGCKTKVLDISTEGIYLEKILIARVHPVMSVYRVKGQQYKYGGNVINFVQDVSSIAKVLPCKPEDLSAILVVKRTGIVSTKEFIVRREYVRQSLNWLKAYHKYYKDIEISDENIASLPEEGVPLDHLVMDGGTIGVNVQPDQERGIRRALEEKEGAEKTNVELPFSGQVIDEFTTQGYITMAFPALFPRGEADLREPRIRKVPARLYFQYLMSYYDQRFAQDSRFRYFSWNSLTRWRALALETIYINRNPRDSSLACRVAYCAQQMRGCRAYWYSRLKELISMVNQLGPPTIFFTLSAADLQWPELYKLLDTENRLESLDPNRRMRERAKLLNQNPLVVSWFLQKRVDLFLKLFLKKEFKVVDHWYRFEWQSRGSGHMHGFLWLEDRPDPSRIATDEEVRCMICDYFDSIICTWNPDPSFRCGSYCLRKSKVTRNDQWLNSHNRAVLQAWSANIDWSAVTTTESVTRYIAKYAAKEEPASKNYIDILRGIIDNPLRPCRDSESAVKRMLIKNASERDESAQEVCHLLMGWNISDSSRKFVTLNLSESRLFSSQLRKRKNRSNEDVEQGRADPNFFSRYLSRPDDYNSRSKSFEEAKRNFLTWSGRYAELIRPTENPSVDVGIVEDEFEDETHTEDERLDEWMQASAMALNFRTLEATDLGLRDIDKNHFWSSGLLDNPTIHEKIGFVNTLRQAVKVTHDSGLSTSLSALSRQQQAAHGLILDSLRSNSTIRLIISGGAGTGKSTLINAIVRSTRELFSNDNSVRIMAPTGVAAFNIGGSTIHHELGITADKS</sequence>
<dbReference type="AlphaFoldDB" id="A0AAD4SWP8"/>
<dbReference type="InterPro" id="IPR010285">
    <property type="entry name" value="DNA_helicase_pif1-like_DEAD"/>
</dbReference>
<comment type="cofactor">
    <cofactor evidence="1">
        <name>Mg(2+)</name>
        <dbReference type="ChEBI" id="CHEBI:18420"/>
    </cofactor>
</comment>
<keyword evidence="1" id="KW-0067">ATP-binding</keyword>
<keyword evidence="7" id="KW-1185">Reference proteome</keyword>
<evidence type="ECO:0000313" key="6">
    <source>
        <dbReference type="EMBL" id="KAI3924837.1"/>
    </source>
</evidence>
<dbReference type="Proteomes" id="UP001202328">
    <property type="component" value="Unassembled WGS sequence"/>
</dbReference>
<evidence type="ECO:0000256" key="2">
    <source>
        <dbReference type="SAM" id="MobiDB-lite"/>
    </source>
</evidence>
<dbReference type="Gene3D" id="3.40.50.300">
    <property type="entry name" value="P-loop containing nucleotide triphosphate hydrolases"/>
    <property type="match status" value="1"/>
</dbReference>
<dbReference type="Pfam" id="PF20209">
    <property type="entry name" value="DUF6570"/>
    <property type="match status" value="1"/>
</dbReference>
<dbReference type="Pfam" id="PF05970">
    <property type="entry name" value="PIF1"/>
    <property type="match status" value="1"/>
</dbReference>
<proteinExistence type="inferred from homology"/>
<dbReference type="InterPro" id="IPR046700">
    <property type="entry name" value="DUF6570"/>
</dbReference>
<comment type="similarity">
    <text evidence="1">Belongs to the helicase family.</text>
</comment>
<dbReference type="GO" id="GO:0006281">
    <property type="term" value="P:DNA repair"/>
    <property type="evidence" value="ECO:0007669"/>
    <property type="project" value="UniProtKB-KW"/>
</dbReference>
<evidence type="ECO:0000256" key="1">
    <source>
        <dbReference type="RuleBase" id="RU363044"/>
    </source>
</evidence>
<protein>
    <recommendedName>
        <fullName evidence="1">ATP-dependent DNA helicase</fullName>
        <ecNumber evidence="1">5.6.2.3</ecNumber>
    </recommendedName>
</protein>
<dbReference type="InterPro" id="IPR051055">
    <property type="entry name" value="PIF1_helicase"/>
</dbReference>
<organism evidence="6 7">
    <name type="scientific">Papaver atlanticum</name>
    <dbReference type="NCBI Taxonomy" id="357466"/>
    <lineage>
        <taxon>Eukaryota</taxon>
        <taxon>Viridiplantae</taxon>
        <taxon>Streptophyta</taxon>
        <taxon>Embryophyta</taxon>
        <taxon>Tracheophyta</taxon>
        <taxon>Spermatophyta</taxon>
        <taxon>Magnoliopsida</taxon>
        <taxon>Ranunculales</taxon>
        <taxon>Papaveraceae</taxon>
        <taxon>Papaveroideae</taxon>
        <taxon>Papaver</taxon>
    </lineage>
</organism>
<evidence type="ECO:0000313" key="7">
    <source>
        <dbReference type="Proteomes" id="UP001202328"/>
    </source>
</evidence>
<feature type="region of interest" description="Disordered" evidence="2">
    <location>
        <begin position="128"/>
        <end position="149"/>
    </location>
</feature>
<keyword evidence="1" id="KW-0347">Helicase</keyword>
<feature type="domain" description="DNA helicase Pif1-like DEAD-box helicase" evidence="3">
    <location>
        <begin position="1088"/>
        <end position="1170"/>
    </location>
</feature>
<dbReference type="GO" id="GO:0016787">
    <property type="term" value="F:hydrolase activity"/>
    <property type="evidence" value="ECO:0007669"/>
    <property type="project" value="UniProtKB-KW"/>
</dbReference>
<keyword evidence="1" id="KW-0378">Hydrolase</keyword>
<accession>A0AAD4SWP8</accession>
<keyword evidence="1" id="KW-0233">DNA recombination</keyword>
<evidence type="ECO:0000259" key="4">
    <source>
        <dbReference type="Pfam" id="PF14214"/>
    </source>
</evidence>
<dbReference type="PANTHER" id="PTHR47642:SF5">
    <property type="entry name" value="ATP-DEPENDENT DNA HELICASE"/>
    <property type="match status" value="1"/>
</dbReference>
<feature type="domain" description="DUF6570" evidence="5">
    <location>
        <begin position="396"/>
        <end position="493"/>
    </location>
</feature>
<dbReference type="EMBL" id="JAJJMB010008256">
    <property type="protein sequence ID" value="KAI3924837.1"/>
    <property type="molecule type" value="Genomic_DNA"/>
</dbReference>
<dbReference type="InterPro" id="IPR027417">
    <property type="entry name" value="P-loop_NTPase"/>
</dbReference>